<dbReference type="PANTHER" id="PTHR11008">
    <property type="entry name" value="PROTEIN TAKEOUT-LIKE PROTEIN"/>
    <property type="match status" value="1"/>
</dbReference>
<dbReference type="Proteomes" id="UP001642540">
    <property type="component" value="Unassembled WGS sequence"/>
</dbReference>
<dbReference type="InterPro" id="IPR038606">
    <property type="entry name" value="To_sf"/>
</dbReference>
<keyword evidence="2" id="KW-1185">Reference proteome</keyword>
<dbReference type="EMBL" id="CAXLJM020000023">
    <property type="protein sequence ID" value="CAL8088969.1"/>
    <property type="molecule type" value="Genomic_DNA"/>
</dbReference>
<evidence type="ECO:0008006" key="3">
    <source>
        <dbReference type="Google" id="ProtNLM"/>
    </source>
</evidence>
<evidence type="ECO:0000313" key="1">
    <source>
        <dbReference type="EMBL" id="CAL8088969.1"/>
    </source>
</evidence>
<proteinExistence type="predicted"/>
<dbReference type="Pfam" id="PF06585">
    <property type="entry name" value="JHBP"/>
    <property type="match status" value="1"/>
</dbReference>
<dbReference type="PANTHER" id="PTHR11008:SF29">
    <property type="entry name" value="IP17226P"/>
    <property type="match status" value="1"/>
</dbReference>
<dbReference type="Gene3D" id="3.15.10.30">
    <property type="entry name" value="Haemolymph juvenile hormone binding protein"/>
    <property type="match status" value="1"/>
</dbReference>
<comment type="caution">
    <text evidence="1">The sequence shown here is derived from an EMBL/GenBank/DDBJ whole genome shotgun (WGS) entry which is preliminary data.</text>
</comment>
<protein>
    <recommendedName>
        <fullName evidence="3">Circadian clock-controlled protein</fullName>
    </recommendedName>
</protein>
<gene>
    <name evidence="1" type="ORF">ODALV1_LOCUS7219</name>
</gene>
<sequence>MSELEVGIRPVELYPSSMSAQLHYKWKWLVFLSAFLSVSITPTSGFWPREPRRTPTNPEDLSQELLDSQGGEIGRCTSQVSNTLFNQGLRVVAASMKSRLAEGIPEFGIPPMDPLQLSNIYRNLSKYPVETNITLTNLKVYDLTSYSNSNWFLDVNTRILDMTLIIPGITVQGDYFLMPPRTKGNITIRLEGVQIKSKVKLKIVDTRKYPKSIPIKTDRVVSDLTFQNVRIWMDDLLPKDGNDDLNYAFRMFIEKYSDMLYDEFKPIVKTDVEFITGNITDSILSSAIFHTRLPTTGIIPGINLSTVTNIYDRLRNALALPSSVTRSAPYRSIISLLDTAFRSCRSYTELTDSITQPFINLLGMLHQRK</sequence>
<dbReference type="InterPro" id="IPR010562">
    <property type="entry name" value="Haemolymph_juvenile_hormone-bd"/>
</dbReference>
<reference evidence="1 2" key="1">
    <citation type="submission" date="2024-08" db="EMBL/GenBank/DDBJ databases">
        <authorList>
            <person name="Cucini C."/>
            <person name="Frati F."/>
        </authorList>
    </citation>
    <scope>NUCLEOTIDE SEQUENCE [LARGE SCALE GENOMIC DNA]</scope>
</reference>
<dbReference type="SMART" id="SM00700">
    <property type="entry name" value="JHBP"/>
    <property type="match status" value="1"/>
</dbReference>
<name>A0ABP1Q4G3_9HEXA</name>
<accession>A0ABP1Q4G3</accession>
<organism evidence="1 2">
    <name type="scientific">Orchesella dallaii</name>
    <dbReference type="NCBI Taxonomy" id="48710"/>
    <lineage>
        <taxon>Eukaryota</taxon>
        <taxon>Metazoa</taxon>
        <taxon>Ecdysozoa</taxon>
        <taxon>Arthropoda</taxon>
        <taxon>Hexapoda</taxon>
        <taxon>Collembola</taxon>
        <taxon>Entomobryomorpha</taxon>
        <taxon>Entomobryoidea</taxon>
        <taxon>Orchesellidae</taxon>
        <taxon>Orchesellinae</taxon>
        <taxon>Orchesella</taxon>
    </lineage>
</organism>
<evidence type="ECO:0000313" key="2">
    <source>
        <dbReference type="Proteomes" id="UP001642540"/>
    </source>
</evidence>